<dbReference type="EMBL" id="CM003529">
    <property type="protein sequence ID" value="RCV10821.1"/>
    <property type="molecule type" value="Genomic_DNA"/>
</dbReference>
<dbReference type="PROSITE" id="PS51485">
    <property type="entry name" value="PHYTOCYANIN"/>
    <property type="match status" value="1"/>
</dbReference>
<dbReference type="OrthoDB" id="687020at2759"/>
<dbReference type="PANTHER" id="PTHR33021:SF545">
    <property type="entry name" value="OS09G0572700 PROTEIN"/>
    <property type="match status" value="1"/>
</dbReference>
<sequence length="176" mass="17912">MAAKLIAFAAVLAAAVISTALAATYNIGEPGWSWDLQTNYSDWAASKRFHPGDQIVFKYSPQAHDVVEVSKADYDSCSCWDTSSNARPIVTHTSGNDAIALTSAGMRYFICGIPGHCAGGMKLQVDVVPSATSLAPASAPGTNAPTSPSTSGSAATKATATGFALAGVLIAAGLMA</sequence>
<organism evidence="7">
    <name type="scientific">Setaria italica</name>
    <name type="common">Foxtail millet</name>
    <name type="synonym">Panicum italicum</name>
    <dbReference type="NCBI Taxonomy" id="4555"/>
    <lineage>
        <taxon>Eukaryota</taxon>
        <taxon>Viridiplantae</taxon>
        <taxon>Streptophyta</taxon>
        <taxon>Embryophyta</taxon>
        <taxon>Tracheophyta</taxon>
        <taxon>Spermatophyta</taxon>
        <taxon>Magnoliopsida</taxon>
        <taxon>Liliopsida</taxon>
        <taxon>Poales</taxon>
        <taxon>Poaceae</taxon>
        <taxon>PACMAD clade</taxon>
        <taxon>Panicoideae</taxon>
        <taxon>Panicodae</taxon>
        <taxon>Paniceae</taxon>
        <taxon>Cenchrinae</taxon>
        <taxon>Setaria</taxon>
    </lineage>
</organism>
<reference evidence="7" key="2">
    <citation type="submission" date="2015-07" db="EMBL/GenBank/DDBJ databases">
        <authorList>
            <person name="Noorani M."/>
        </authorList>
    </citation>
    <scope>NUCLEOTIDE SEQUENCE</scope>
    <source>
        <strain evidence="7">Yugu1</strain>
    </source>
</reference>
<dbReference type="FunFam" id="2.60.40.420:FF:000003">
    <property type="entry name" value="Blue copper"/>
    <property type="match status" value="1"/>
</dbReference>
<keyword evidence="3" id="KW-0325">Glycoprotein</keyword>
<protein>
    <recommendedName>
        <fullName evidence="6">Phytocyanin domain-containing protein</fullName>
    </recommendedName>
</protein>
<reference evidence="7" key="1">
    <citation type="journal article" date="2012" name="Nat. Biotechnol.">
        <title>Reference genome sequence of the model plant Setaria.</title>
        <authorList>
            <person name="Bennetzen J.L."/>
            <person name="Schmutz J."/>
            <person name="Wang H."/>
            <person name="Percifield R."/>
            <person name="Hawkins J."/>
            <person name="Pontaroli A.C."/>
            <person name="Estep M."/>
            <person name="Feng L."/>
            <person name="Vaughn J.N."/>
            <person name="Grimwood J."/>
            <person name="Jenkins J."/>
            <person name="Barry K."/>
            <person name="Lindquist E."/>
            <person name="Hellsten U."/>
            <person name="Deshpande S."/>
            <person name="Wang X."/>
            <person name="Wu X."/>
            <person name="Mitros T."/>
            <person name="Triplett J."/>
            <person name="Yang X."/>
            <person name="Ye C.Y."/>
            <person name="Mauro-Herrera M."/>
            <person name="Wang L."/>
            <person name="Li P."/>
            <person name="Sharma M."/>
            <person name="Sharma R."/>
            <person name="Ronald P.C."/>
            <person name="Panaud O."/>
            <person name="Kellogg E.A."/>
            <person name="Brutnell T.P."/>
            <person name="Doust A.N."/>
            <person name="Tuskan G.A."/>
            <person name="Rokhsar D."/>
            <person name="Devos K.M."/>
        </authorList>
    </citation>
    <scope>NUCLEOTIDE SEQUENCE [LARGE SCALE GENOMIC DNA]</scope>
    <source>
        <strain evidence="7">Yugu1</strain>
    </source>
</reference>
<evidence type="ECO:0000256" key="2">
    <source>
        <dbReference type="ARBA" id="ARBA00023008"/>
    </source>
</evidence>
<feature type="signal peptide" evidence="5">
    <location>
        <begin position="1"/>
        <end position="22"/>
    </location>
</feature>
<name>A0A368PYG6_SETIT</name>
<dbReference type="CDD" id="cd04216">
    <property type="entry name" value="Phytocyanin"/>
    <property type="match status" value="1"/>
</dbReference>
<evidence type="ECO:0000313" key="7">
    <source>
        <dbReference type="EMBL" id="RCV10821.1"/>
    </source>
</evidence>
<dbReference type="STRING" id="4555.A0A368PYG6"/>
<keyword evidence="5" id="KW-0732">Signal</keyword>
<evidence type="ECO:0000259" key="6">
    <source>
        <dbReference type="PROSITE" id="PS51485"/>
    </source>
</evidence>
<dbReference type="Pfam" id="PF02298">
    <property type="entry name" value="Cu_bind_like"/>
    <property type="match status" value="1"/>
</dbReference>
<dbReference type="AlphaFoldDB" id="A0A368PYG6"/>
<dbReference type="InterPro" id="IPR003245">
    <property type="entry name" value="Phytocyanin_dom"/>
</dbReference>
<keyword evidence="1" id="KW-0479">Metal-binding</keyword>
<evidence type="ECO:0000256" key="1">
    <source>
        <dbReference type="ARBA" id="ARBA00022723"/>
    </source>
</evidence>
<dbReference type="PROSITE" id="PS00196">
    <property type="entry name" value="COPPER_BLUE"/>
    <property type="match status" value="1"/>
</dbReference>
<dbReference type="Gene3D" id="2.60.40.420">
    <property type="entry name" value="Cupredoxins - blue copper proteins"/>
    <property type="match status" value="1"/>
</dbReference>
<dbReference type="GO" id="GO:0046872">
    <property type="term" value="F:metal ion binding"/>
    <property type="evidence" value="ECO:0007669"/>
    <property type="project" value="UniProtKB-KW"/>
</dbReference>
<dbReference type="InterPro" id="IPR028871">
    <property type="entry name" value="BlueCu_1_BS"/>
</dbReference>
<proteinExistence type="predicted"/>
<dbReference type="KEGG" id="sita:101784106"/>
<evidence type="ECO:0000256" key="3">
    <source>
        <dbReference type="ARBA" id="ARBA00023180"/>
    </source>
</evidence>
<evidence type="ECO:0000256" key="5">
    <source>
        <dbReference type="SAM" id="SignalP"/>
    </source>
</evidence>
<dbReference type="InterPro" id="IPR008972">
    <property type="entry name" value="Cupredoxin"/>
</dbReference>
<accession>A0A368PYG6</accession>
<keyword evidence="2" id="KW-0186">Copper</keyword>
<dbReference type="GO" id="GO:0009055">
    <property type="term" value="F:electron transfer activity"/>
    <property type="evidence" value="ECO:0007669"/>
    <property type="project" value="InterPro"/>
</dbReference>
<feature type="chain" id="PRO_5016695391" description="Phytocyanin domain-containing protein" evidence="5">
    <location>
        <begin position="23"/>
        <end position="176"/>
    </location>
</feature>
<dbReference type="InterPro" id="IPR039391">
    <property type="entry name" value="Phytocyanin-like"/>
</dbReference>
<feature type="domain" description="Phytocyanin" evidence="6">
    <location>
        <begin position="23"/>
        <end position="129"/>
    </location>
</feature>
<dbReference type="SUPFAM" id="SSF49503">
    <property type="entry name" value="Cupredoxins"/>
    <property type="match status" value="1"/>
</dbReference>
<feature type="region of interest" description="Disordered" evidence="4">
    <location>
        <begin position="134"/>
        <end position="153"/>
    </location>
</feature>
<evidence type="ECO:0000256" key="4">
    <source>
        <dbReference type="SAM" id="MobiDB-lite"/>
    </source>
</evidence>
<gene>
    <name evidence="7" type="ORF">SETIT_2G139400v2</name>
</gene>
<dbReference type="PANTHER" id="PTHR33021">
    <property type="entry name" value="BLUE COPPER PROTEIN"/>
    <property type="match status" value="1"/>
</dbReference>